<dbReference type="Pfam" id="PF02384">
    <property type="entry name" value="N6_Mtase"/>
    <property type="match status" value="1"/>
</dbReference>
<comment type="similarity">
    <text evidence="1">Belongs to the N(4)/N(6)-methyltransferase family.</text>
</comment>
<proteinExistence type="inferred from homology"/>
<dbReference type="Gene3D" id="3.40.50.150">
    <property type="entry name" value="Vaccinia Virus protein VP39"/>
    <property type="match status" value="1"/>
</dbReference>
<dbReference type="PANTHER" id="PTHR42998:SF1">
    <property type="entry name" value="TYPE I RESTRICTION ENZYME HINDI METHYLASE SUBUNIT"/>
    <property type="match status" value="1"/>
</dbReference>
<accession>A0A450Y9Y6</accession>
<reference evidence="4" key="1">
    <citation type="submission" date="2019-02" db="EMBL/GenBank/DDBJ databases">
        <authorList>
            <person name="Gruber-Vodicka R. H."/>
            <person name="Seah K. B. B."/>
        </authorList>
    </citation>
    <scope>NUCLEOTIDE SEQUENCE</scope>
    <source>
        <strain evidence="4">BECK_BZ125</strain>
    </source>
</reference>
<evidence type="ECO:0000256" key="1">
    <source>
        <dbReference type="ARBA" id="ARBA00006594"/>
    </source>
</evidence>
<gene>
    <name evidence="4" type="ORF">BECKTC1821E_GA0114239_100257</name>
</gene>
<dbReference type="InterPro" id="IPR052916">
    <property type="entry name" value="Type-I_RE_MTase_Subunit"/>
</dbReference>
<dbReference type="EMBL" id="CAADFT010000002">
    <property type="protein sequence ID" value="VFK38359.1"/>
    <property type="molecule type" value="Genomic_DNA"/>
</dbReference>
<dbReference type="InterPro" id="IPR029464">
    <property type="entry name" value="HSDR_N"/>
</dbReference>
<organism evidence="4">
    <name type="scientific">Candidatus Kentrum sp. TC</name>
    <dbReference type="NCBI Taxonomy" id="2126339"/>
    <lineage>
        <taxon>Bacteria</taxon>
        <taxon>Pseudomonadati</taxon>
        <taxon>Pseudomonadota</taxon>
        <taxon>Gammaproteobacteria</taxon>
        <taxon>Candidatus Kentrum</taxon>
    </lineage>
</organism>
<dbReference type="GO" id="GO:0008170">
    <property type="term" value="F:N-methyltransferase activity"/>
    <property type="evidence" value="ECO:0007669"/>
    <property type="project" value="InterPro"/>
</dbReference>
<dbReference type="InterPro" id="IPR003356">
    <property type="entry name" value="DNA_methylase_A-5"/>
</dbReference>
<dbReference type="PANTHER" id="PTHR42998">
    <property type="entry name" value="TYPE I RESTRICTION ENZYME HINDVIIP M PROTEIN-RELATED"/>
    <property type="match status" value="1"/>
</dbReference>
<dbReference type="SUPFAM" id="SSF53335">
    <property type="entry name" value="S-adenosyl-L-methionine-dependent methyltransferases"/>
    <property type="match status" value="1"/>
</dbReference>
<dbReference type="GO" id="GO:0003677">
    <property type="term" value="F:DNA binding"/>
    <property type="evidence" value="ECO:0007669"/>
    <property type="project" value="InterPro"/>
</dbReference>
<evidence type="ECO:0000259" key="3">
    <source>
        <dbReference type="Pfam" id="PF13588"/>
    </source>
</evidence>
<dbReference type="InterPro" id="IPR029063">
    <property type="entry name" value="SAM-dependent_MTases_sf"/>
</dbReference>
<feature type="domain" description="Type I restriction enzyme R protein N-terminal" evidence="3">
    <location>
        <begin position="51"/>
        <end position="160"/>
    </location>
</feature>
<dbReference type="PRINTS" id="PR00507">
    <property type="entry name" value="N12N6MTFRASE"/>
</dbReference>
<sequence>MPPATDDILRGTPHALAIFEPNAIAELSIFPKRGKPYLECLATGKERPAKPEEIVRQLYLKQLMEDYGYPAERIAIERPVQMGSGIHDKLADIVIWDKDDPNAAYIIIECKKPKRSEGLEQLKSYCNAEGSPIGVWTNGGETIVLHRREPNHYQNLPDIPRANQTLSELLNEQWTLDDLAEHNVLVREQTTLKKIILDMENLVLANAGVDAFEEVFKLIYAKLYDEARAAQGNRSGGGKKRALQFHVGKATPTEFKRRIDALFDSAKKKWPGVFLDGDHIDLAPPHLVTCGSYLENVKLFNSNLQVIDEAFEYLSVEVGKGKKGQYFTPRHVIDMAVRMLNPGIDEYLVDTAAGSCGFTVHGIFHVWGNEFTASGPEKWQADYAGQMVYAIDFDPRSIKIAKALNLIAGDGRTNVYRANTLDPASWSDETKVGLRNRLRRFPDDAGRDRENREKLRLFDFDVLLTNPPFAGDIKDTRIIGQFDLARKSNGKWQNKVGRDVLFIERNLEFLKPGGRMAIVLPQGRMNNTTDAYIRNFIADRARILAVVGLHGNTFKPHTGTKTSLLFLQKWNDDPKAPPRLRCPRVDDYPIFFAVSHRGGKDTSGEYIYLADDAGRRLYDLHGHPMVDHDLFNLRGYLADQREQRLSAAGSEREKEKIERDYRDKPRFVPDRPAIADGFRRWGKKQGFAFCFEEGEEEDDEGG</sequence>
<evidence type="ECO:0000313" key="4">
    <source>
        <dbReference type="EMBL" id="VFK38359.1"/>
    </source>
</evidence>
<dbReference type="Pfam" id="PF13588">
    <property type="entry name" value="HSDR_N_2"/>
    <property type="match status" value="1"/>
</dbReference>
<dbReference type="AlphaFoldDB" id="A0A450Y9Y6"/>
<evidence type="ECO:0000259" key="2">
    <source>
        <dbReference type="Pfam" id="PF02384"/>
    </source>
</evidence>
<protein>
    <submittedName>
        <fullName evidence="4">Type I restriction enzyme M protein</fullName>
    </submittedName>
</protein>
<name>A0A450Y9Y6_9GAMM</name>
<feature type="domain" description="DNA methylase adenine-specific" evidence="2">
    <location>
        <begin position="308"/>
        <end position="573"/>
    </location>
</feature>